<dbReference type="EMBL" id="JAZGQO010000014">
    <property type="protein sequence ID" value="KAK6169948.1"/>
    <property type="molecule type" value="Genomic_DNA"/>
</dbReference>
<dbReference type="Proteomes" id="UP001347796">
    <property type="component" value="Unassembled WGS sequence"/>
</dbReference>
<dbReference type="AlphaFoldDB" id="A0AAN8P7X1"/>
<protein>
    <submittedName>
        <fullName evidence="2">Uncharacterized protein</fullName>
    </submittedName>
</protein>
<sequence length="398" mass="45459">MASTKQFISDGEVLAQAKNRHEETLLGVRLKSLRLKEVMHEDFLAKQKDRLIELRKQSLKTSGSSPNPRMYGDPIPSVQTNVYQKPWAYTFSETTHNAVYKELAQLPRKLAHRRKPGIVPRSVAHSAPASNIQRRETPNQTKHRPESGWVTHSDIKKSNVSSDAEGGNGVTIRAQSCYLPRYSENHYSEATKSLNSNGVRFCPTTKRPQTCQNIPFVVPDNYIDTNRKQKVESGPIVKIDADEINALDNDEIDYARKLIGNPSKMVRYVYHHRSKDDSPYVCYKGRKLFNYIKPQERYKKDPLDLMRREKLVMKLSMTSSESLEESRKSALKAREAFPKAARIRLLNHLIENNANNKSKRPCLDYNAQLQARINGFLNSIDEYCQTSTTSSSISTTNK</sequence>
<comment type="caution">
    <text evidence="2">The sequence shown here is derived from an EMBL/GenBank/DDBJ whole genome shotgun (WGS) entry which is preliminary data.</text>
</comment>
<reference evidence="2 3" key="1">
    <citation type="submission" date="2024-01" db="EMBL/GenBank/DDBJ databases">
        <title>The genome of the rayed Mediterranean limpet Patella caerulea (Linnaeus, 1758).</title>
        <authorList>
            <person name="Anh-Thu Weber A."/>
            <person name="Halstead-Nussloch G."/>
        </authorList>
    </citation>
    <scope>NUCLEOTIDE SEQUENCE [LARGE SCALE GENOMIC DNA]</scope>
    <source>
        <strain evidence="2">AATW-2023a</strain>
        <tissue evidence="2">Whole specimen</tissue>
    </source>
</reference>
<evidence type="ECO:0000313" key="3">
    <source>
        <dbReference type="Proteomes" id="UP001347796"/>
    </source>
</evidence>
<accession>A0AAN8P7X1</accession>
<gene>
    <name evidence="2" type="ORF">SNE40_018464</name>
</gene>
<name>A0AAN8P7X1_PATCE</name>
<evidence type="ECO:0000313" key="2">
    <source>
        <dbReference type="EMBL" id="KAK6169948.1"/>
    </source>
</evidence>
<keyword evidence="3" id="KW-1185">Reference proteome</keyword>
<organism evidence="2 3">
    <name type="scientific">Patella caerulea</name>
    <name type="common">Rayed Mediterranean limpet</name>
    <dbReference type="NCBI Taxonomy" id="87958"/>
    <lineage>
        <taxon>Eukaryota</taxon>
        <taxon>Metazoa</taxon>
        <taxon>Spiralia</taxon>
        <taxon>Lophotrochozoa</taxon>
        <taxon>Mollusca</taxon>
        <taxon>Gastropoda</taxon>
        <taxon>Patellogastropoda</taxon>
        <taxon>Patelloidea</taxon>
        <taxon>Patellidae</taxon>
        <taxon>Patella</taxon>
    </lineage>
</organism>
<proteinExistence type="predicted"/>
<feature type="region of interest" description="Disordered" evidence="1">
    <location>
        <begin position="122"/>
        <end position="148"/>
    </location>
</feature>
<evidence type="ECO:0000256" key="1">
    <source>
        <dbReference type="SAM" id="MobiDB-lite"/>
    </source>
</evidence>